<dbReference type="SUPFAM" id="SSF55186">
    <property type="entry name" value="ThrRS/AlaRS common domain"/>
    <property type="match status" value="1"/>
</dbReference>
<name>A0A4Z0D7H1_9FIRM</name>
<dbReference type="EMBL" id="SRIB01000004">
    <property type="protein sequence ID" value="TFZ40817.1"/>
    <property type="molecule type" value="Genomic_DNA"/>
</dbReference>
<protein>
    <submittedName>
        <fullName evidence="2">Nucleoside kinase</fullName>
    </submittedName>
</protein>
<dbReference type="GO" id="GO:0016301">
    <property type="term" value="F:kinase activity"/>
    <property type="evidence" value="ECO:0007669"/>
    <property type="project" value="UniProtKB-KW"/>
</dbReference>
<gene>
    <name evidence="2" type="ORF">E4100_03880</name>
</gene>
<accession>A0A4Z0D7H1</accession>
<dbReference type="Pfam" id="PF00485">
    <property type="entry name" value="PRK"/>
    <property type="match status" value="1"/>
</dbReference>
<sequence length="553" mass="64287">MFDMLKIDVVGYGELEVDDNTKLLEISKMVFKEHYKKYLGARINNEIYPLFKSPNQNDKVEFIDIRDVDGYRIYTKTISACFILACKELFPENEAIIHHFLGPGLYFELSDKKKITFKDMQLIEEKMKEIIDKDIEIKREEYSREEAIRIFESSNQKDKVLLFKSVQKPKLKLYSIGEYIDFFHGYLAPSTGFVREFKLKYYYPGVLILFPNIKNNFNMSNFQDQKKLAKIFEESKEWLEILGLSNIGSLNEYISKGKVNDIIQISEALHEKRIAHIADSICNDEDITIILISGPSSSGKTTFAKRLGTQLRVNGKRPVSISMDDYFLDRDKTPIGKDGNPDFESLNALNLEQLNKDLICLLEGESIELPKFNFFTGKSEKSGEFIKVDREHPIIIEGIHALNPKVANEIPDKNKFKIYISALTQLNIDNHNRISTTDTRLLRRMVRDIKFRGNDPIRTFNLWKGVREGEEKYIFPFQENADVMFNSALVYELALLKNYVMPLLSKIDSSSIYYSEVKKLIRFLEYFTPIDQINLIPPQSLLREFIGFEIERG</sequence>
<dbReference type="InterPro" id="IPR027417">
    <property type="entry name" value="P-loop_NTPase"/>
</dbReference>
<keyword evidence="3" id="KW-1185">Reference proteome</keyword>
<dbReference type="Gene3D" id="3.30.980.10">
    <property type="entry name" value="Threonyl-trna Synthetase, Chain A, domain 2"/>
    <property type="match status" value="1"/>
</dbReference>
<dbReference type="Gene3D" id="3.40.50.300">
    <property type="entry name" value="P-loop containing nucleotide triphosphate hydrolases"/>
    <property type="match status" value="1"/>
</dbReference>
<dbReference type="PANTHER" id="PTHR10285">
    <property type="entry name" value="URIDINE KINASE"/>
    <property type="match status" value="1"/>
</dbReference>
<dbReference type="InterPro" id="IPR006083">
    <property type="entry name" value="PRK/URK"/>
</dbReference>
<evidence type="ECO:0000313" key="2">
    <source>
        <dbReference type="EMBL" id="TFZ40817.1"/>
    </source>
</evidence>
<dbReference type="OrthoDB" id="9764644at2"/>
<organism evidence="2 3">
    <name type="scientific">Soehngenia longivitae</name>
    <dbReference type="NCBI Taxonomy" id="2562294"/>
    <lineage>
        <taxon>Bacteria</taxon>
        <taxon>Bacillati</taxon>
        <taxon>Bacillota</taxon>
        <taxon>Tissierellia</taxon>
        <taxon>Tissierellales</taxon>
        <taxon>Tissierellaceae</taxon>
        <taxon>Soehngenia</taxon>
    </lineage>
</organism>
<evidence type="ECO:0000259" key="1">
    <source>
        <dbReference type="Pfam" id="PF00485"/>
    </source>
</evidence>
<proteinExistence type="predicted"/>
<evidence type="ECO:0000313" key="3">
    <source>
        <dbReference type="Proteomes" id="UP000298381"/>
    </source>
</evidence>
<comment type="caution">
    <text evidence="2">The sequence shown here is derived from an EMBL/GenBank/DDBJ whole genome shotgun (WGS) entry which is preliminary data.</text>
</comment>
<keyword evidence="2" id="KW-0418">Kinase</keyword>
<dbReference type="GO" id="GO:0005524">
    <property type="term" value="F:ATP binding"/>
    <property type="evidence" value="ECO:0007669"/>
    <property type="project" value="InterPro"/>
</dbReference>
<dbReference type="Proteomes" id="UP000298381">
    <property type="component" value="Unassembled WGS sequence"/>
</dbReference>
<reference evidence="2 3" key="1">
    <citation type="submission" date="2019-03" db="EMBL/GenBank/DDBJ databases">
        <title>Draft genome sequence data and analysis of a Fermenting Bacterium, Soehngenia longevitae strain 1933PT, isolated from petroleum reservoir in Azerbaijan.</title>
        <authorList>
            <person name="Grouzdev D.S."/>
            <person name="Bidzhieva S.K."/>
            <person name="Sokolova D.S."/>
            <person name="Tourova T.P."/>
            <person name="Poltaraus A.B."/>
            <person name="Nazina T.N."/>
        </authorList>
    </citation>
    <scope>NUCLEOTIDE SEQUENCE [LARGE SCALE GENOMIC DNA]</scope>
    <source>
        <strain evidence="2 3">1933P</strain>
    </source>
</reference>
<dbReference type="CDD" id="cd02028">
    <property type="entry name" value="UMPK_like"/>
    <property type="match status" value="1"/>
</dbReference>
<keyword evidence="2" id="KW-0808">Transferase</keyword>
<dbReference type="InterPro" id="IPR018163">
    <property type="entry name" value="Thr/Ala-tRNA-synth_IIc_edit"/>
</dbReference>
<dbReference type="AlphaFoldDB" id="A0A4Z0D7H1"/>
<dbReference type="SUPFAM" id="SSF52540">
    <property type="entry name" value="P-loop containing nucleoside triphosphate hydrolases"/>
    <property type="match status" value="1"/>
</dbReference>
<feature type="domain" description="Phosphoribulokinase/uridine kinase" evidence="1">
    <location>
        <begin position="289"/>
        <end position="487"/>
    </location>
</feature>